<protein>
    <submittedName>
        <fullName evidence="1">Uncharacterized protein</fullName>
    </submittedName>
</protein>
<evidence type="ECO:0000313" key="2">
    <source>
        <dbReference type="Proteomes" id="UP001059617"/>
    </source>
</evidence>
<accession>A0ABY5VR68</accession>
<dbReference type="RefSeq" id="WP_259857387.1">
    <property type="nucleotide sequence ID" value="NZ_BAAAST010000001.1"/>
</dbReference>
<reference evidence="1" key="2">
    <citation type="submission" date="2022-09" db="EMBL/GenBank/DDBJ databases">
        <title>Biosynthetic gene clusters of Dactylosporangioum fulvum.</title>
        <authorList>
            <person name="Caradec T."/>
        </authorList>
    </citation>
    <scope>NUCLEOTIDE SEQUENCE</scope>
    <source>
        <strain evidence="1">NRRL B-16292</strain>
    </source>
</reference>
<proteinExistence type="predicted"/>
<name>A0ABY5VR68_9ACTN</name>
<organism evidence="1 2">
    <name type="scientific">Dactylosporangium fulvum</name>
    <dbReference type="NCBI Taxonomy" id="53359"/>
    <lineage>
        <taxon>Bacteria</taxon>
        <taxon>Bacillati</taxon>
        <taxon>Actinomycetota</taxon>
        <taxon>Actinomycetes</taxon>
        <taxon>Micromonosporales</taxon>
        <taxon>Micromonosporaceae</taxon>
        <taxon>Dactylosporangium</taxon>
    </lineage>
</organism>
<dbReference type="EMBL" id="CP073720">
    <property type="protein sequence ID" value="UWP79629.1"/>
    <property type="molecule type" value="Genomic_DNA"/>
</dbReference>
<gene>
    <name evidence="1" type="ORF">Dfulv_31265</name>
</gene>
<dbReference type="Proteomes" id="UP001059617">
    <property type="component" value="Chromosome"/>
</dbReference>
<keyword evidence="2" id="KW-1185">Reference proteome</keyword>
<sequence>MDKKQAGDVAFNNLPAHVSGMVKRLMGILPSAGALITQPVFTAVAAIQRDGRPLELRLAIHEPPLDKLGQVLPAPGEGNYLADPALAEYRRAMRQYGGTATVDKLPFVGEPRVNTGWTVTAYDPAKGYLLVVSASPGSRAEQFAPDVPDATMVRVLDNAYRLAATKANTMLGARFHVA</sequence>
<evidence type="ECO:0000313" key="1">
    <source>
        <dbReference type="EMBL" id="UWP79629.1"/>
    </source>
</evidence>
<reference evidence="1" key="1">
    <citation type="submission" date="2021-04" db="EMBL/GenBank/DDBJ databases">
        <authorList>
            <person name="Hartkoorn R.C."/>
            <person name="Beaudoing E."/>
            <person name="Hot D."/>
        </authorList>
    </citation>
    <scope>NUCLEOTIDE SEQUENCE</scope>
    <source>
        <strain evidence="1">NRRL B-16292</strain>
    </source>
</reference>